<organism evidence="9 10">
    <name type="scientific">Anopheles atroparvus</name>
    <name type="common">European mosquito</name>
    <dbReference type="NCBI Taxonomy" id="41427"/>
    <lineage>
        <taxon>Eukaryota</taxon>
        <taxon>Metazoa</taxon>
        <taxon>Ecdysozoa</taxon>
        <taxon>Arthropoda</taxon>
        <taxon>Hexapoda</taxon>
        <taxon>Insecta</taxon>
        <taxon>Pterygota</taxon>
        <taxon>Neoptera</taxon>
        <taxon>Endopterygota</taxon>
        <taxon>Diptera</taxon>
        <taxon>Nematocera</taxon>
        <taxon>Culicoidea</taxon>
        <taxon>Culicidae</taxon>
        <taxon>Anophelinae</taxon>
        <taxon>Anopheles</taxon>
    </lineage>
</organism>
<keyword evidence="3" id="KW-0719">Serine esterase</keyword>
<dbReference type="PANTHER" id="PTHR11559">
    <property type="entry name" value="CARBOXYLESTERASE"/>
    <property type="match status" value="1"/>
</dbReference>
<comment type="similarity">
    <text evidence="1 7">Belongs to the type-B carboxylesterase/lipase family.</text>
</comment>
<dbReference type="GO" id="GO:0052689">
    <property type="term" value="F:carboxylic ester hydrolase activity"/>
    <property type="evidence" value="ECO:0007669"/>
    <property type="project" value="UniProtKB-KW"/>
</dbReference>
<reference evidence="9" key="1">
    <citation type="submission" date="2024-04" db="UniProtKB">
        <authorList>
            <consortium name="EnsemblMetazoa"/>
        </authorList>
    </citation>
    <scope>IDENTIFICATION</scope>
    <source>
        <strain evidence="9">EBRO</strain>
    </source>
</reference>
<evidence type="ECO:0000259" key="8">
    <source>
        <dbReference type="Pfam" id="PF00135"/>
    </source>
</evidence>
<dbReference type="Pfam" id="PF00135">
    <property type="entry name" value="COesterase"/>
    <property type="match status" value="1"/>
</dbReference>
<dbReference type="InterPro" id="IPR019826">
    <property type="entry name" value="Carboxylesterase_B_AS"/>
</dbReference>
<name>A0AAG5D2M2_ANOAO</name>
<evidence type="ECO:0000256" key="3">
    <source>
        <dbReference type="ARBA" id="ARBA00022487"/>
    </source>
</evidence>
<keyword evidence="5" id="KW-1015">Disulfide bond</keyword>
<dbReference type="EnsemblMetazoa" id="ENSAATROPT005551">
    <property type="protein sequence ID" value="ENSAATROPP005134"/>
    <property type="gene ID" value="ENSAATROPG004467"/>
</dbReference>
<accession>A0AAG5D2M2</accession>
<dbReference type="SUPFAM" id="SSF53474">
    <property type="entry name" value="alpha/beta-Hydrolases"/>
    <property type="match status" value="1"/>
</dbReference>
<evidence type="ECO:0000313" key="10">
    <source>
        <dbReference type="Proteomes" id="UP000075880"/>
    </source>
</evidence>
<dbReference type="Proteomes" id="UP000075880">
    <property type="component" value="Unassembled WGS sequence"/>
</dbReference>
<evidence type="ECO:0000313" key="9">
    <source>
        <dbReference type="EnsemblMetazoa" id="ENSAATROPP005134"/>
    </source>
</evidence>
<proteinExistence type="inferred from homology"/>
<evidence type="ECO:0000256" key="6">
    <source>
        <dbReference type="ARBA" id="ARBA00023180"/>
    </source>
</evidence>
<dbReference type="InterPro" id="IPR002018">
    <property type="entry name" value="CarbesteraseB"/>
</dbReference>
<protein>
    <recommendedName>
        <fullName evidence="7">Carboxylic ester hydrolase</fullName>
        <ecNumber evidence="7">3.1.1.-</ecNumber>
    </recommendedName>
</protein>
<sequence length="577" mass="64325">MQPFLAAVLRLLVGLGCVWWKRVWFKVWPPRASSTVTIVPGKVRGGVASDPSGVHYHYFKGIPYAAPPVGELRFRSPVPVDSFQRPVLDCFIEGSKCLQYDQILKVLVGSEDGLFLNVYTPELPGEGTPSLPVMVYIHGGGFMCGSGDAFLYDPVHFLRHRVVVVTFNYRLGPLGFLSLPEAGIEGNAGLKDQLLVLRWVRHNIAAFGGNPSNVTLFGESAGAKAAYLHYLSPVSRKYFHRVICQSGVACSDFALQVKPSDKARKLAKCLGYLGSSDSEAIDVLRKAPAAELLRYQMETLDESERHQELKFPFRPVVEGNVPEAIVTQHPLDALRSGELDPPIPIITGCNSGEGMVALVEAKKNLAQYNLHPERLVPASLHLSTEDEAIGIGEKVKQFYFGDRPVSSQTLPELLDLLSDNEYLTATVTAAELMSRYQPKVPHYCYYFTFDGQYGNTKQLLNLSHLAGVCHGDDVFYMFHSALNRTSLPEEAEENLVRKRFVKMWTNFARHGNPTPANGQDCVKDMPIWEAVVVDQRDGFRLDCLQIDRAAKMISDPFGRRSAFWRELFRTHGYGSRK</sequence>
<evidence type="ECO:0000256" key="7">
    <source>
        <dbReference type="RuleBase" id="RU361235"/>
    </source>
</evidence>
<dbReference type="InterPro" id="IPR002168">
    <property type="entry name" value="Lipase_GDXG_HIS_AS"/>
</dbReference>
<dbReference type="InterPro" id="IPR050309">
    <property type="entry name" value="Type-B_Carboxylest/Lipase"/>
</dbReference>
<comment type="similarity">
    <text evidence="2">Belongs to the 'GDXG' lipolytic enzyme family.</text>
</comment>
<keyword evidence="6" id="KW-0325">Glycoprotein</keyword>
<dbReference type="PROSITE" id="PS00122">
    <property type="entry name" value="CARBOXYLESTERASE_B_1"/>
    <property type="match status" value="1"/>
</dbReference>
<keyword evidence="10" id="KW-1185">Reference proteome</keyword>
<dbReference type="EC" id="3.1.1.-" evidence="7"/>
<evidence type="ECO:0000256" key="1">
    <source>
        <dbReference type="ARBA" id="ARBA00005964"/>
    </source>
</evidence>
<dbReference type="InterPro" id="IPR029058">
    <property type="entry name" value="AB_hydrolase_fold"/>
</dbReference>
<evidence type="ECO:0000256" key="5">
    <source>
        <dbReference type="ARBA" id="ARBA00023157"/>
    </source>
</evidence>
<evidence type="ECO:0000256" key="2">
    <source>
        <dbReference type="ARBA" id="ARBA00010515"/>
    </source>
</evidence>
<dbReference type="Gene3D" id="3.40.50.1820">
    <property type="entry name" value="alpha/beta hydrolase"/>
    <property type="match status" value="1"/>
</dbReference>
<dbReference type="FunFam" id="3.40.50.1820:FF:000092">
    <property type="entry name" value="Carboxylic ester hydrolase"/>
    <property type="match status" value="1"/>
</dbReference>
<keyword evidence="4 7" id="KW-0378">Hydrolase</keyword>
<feature type="domain" description="Carboxylesterase type B" evidence="8">
    <location>
        <begin position="33"/>
        <end position="534"/>
    </location>
</feature>
<dbReference type="PROSITE" id="PS01173">
    <property type="entry name" value="LIPASE_GDXG_HIS"/>
    <property type="match status" value="1"/>
</dbReference>
<dbReference type="AlphaFoldDB" id="A0AAG5D2M2"/>
<evidence type="ECO:0000256" key="4">
    <source>
        <dbReference type="ARBA" id="ARBA00022801"/>
    </source>
</evidence>